<protein>
    <recommendedName>
        <fullName evidence="3">Nuclease SbcCD subunit C</fullName>
    </recommendedName>
</protein>
<gene>
    <name evidence="7" type="ORF">AB5L97_11545</name>
</gene>
<evidence type="ECO:0000259" key="6">
    <source>
        <dbReference type="Pfam" id="PF13476"/>
    </source>
</evidence>
<feature type="coiled-coil region" evidence="4">
    <location>
        <begin position="490"/>
        <end position="517"/>
    </location>
</feature>
<dbReference type="SUPFAM" id="SSF52540">
    <property type="entry name" value="P-loop containing nucleoside triphosphate hydrolases"/>
    <property type="match status" value="1"/>
</dbReference>
<evidence type="ECO:0000313" key="7">
    <source>
        <dbReference type="EMBL" id="XDP43927.1"/>
    </source>
</evidence>
<name>A0AB39KYY0_9MICC</name>
<dbReference type="EMBL" id="CP163302">
    <property type="protein sequence ID" value="XDP43927.1"/>
    <property type="molecule type" value="Genomic_DNA"/>
</dbReference>
<keyword evidence="4" id="KW-0175">Coiled coil</keyword>
<reference evidence="7" key="1">
    <citation type="submission" date="2024-07" db="EMBL/GenBank/DDBJ databases">
        <authorList>
            <person name="fu j."/>
        </authorList>
    </citation>
    <scope>NUCLEOTIDE SEQUENCE</scope>
    <source>
        <strain evidence="7">P10A9</strain>
    </source>
</reference>
<evidence type="ECO:0000256" key="5">
    <source>
        <dbReference type="SAM" id="MobiDB-lite"/>
    </source>
</evidence>
<dbReference type="Gene3D" id="3.40.50.300">
    <property type="entry name" value="P-loop containing nucleotide triphosphate hydrolases"/>
    <property type="match status" value="2"/>
</dbReference>
<evidence type="ECO:0000256" key="3">
    <source>
        <dbReference type="ARBA" id="ARBA00013368"/>
    </source>
</evidence>
<dbReference type="RefSeq" id="WP_369044781.1">
    <property type="nucleotide sequence ID" value="NZ_CP163302.1"/>
</dbReference>
<dbReference type="InterPro" id="IPR038729">
    <property type="entry name" value="Rad50/SbcC_AAA"/>
</dbReference>
<proteinExistence type="inferred from homology"/>
<evidence type="ECO:0000256" key="1">
    <source>
        <dbReference type="ARBA" id="ARBA00006930"/>
    </source>
</evidence>
<dbReference type="AlphaFoldDB" id="A0AB39KYY0"/>
<dbReference type="Pfam" id="PF13476">
    <property type="entry name" value="AAA_23"/>
    <property type="match status" value="1"/>
</dbReference>
<feature type="region of interest" description="Disordered" evidence="5">
    <location>
        <begin position="404"/>
        <end position="433"/>
    </location>
</feature>
<comment type="subunit">
    <text evidence="2">Heterodimer of SbcC and SbcD.</text>
</comment>
<dbReference type="InterPro" id="IPR027417">
    <property type="entry name" value="P-loop_NTPase"/>
</dbReference>
<evidence type="ECO:0000256" key="2">
    <source>
        <dbReference type="ARBA" id="ARBA00011322"/>
    </source>
</evidence>
<dbReference type="GO" id="GO:0006302">
    <property type="term" value="P:double-strand break repair"/>
    <property type="evidence" value="ECO:0007669"/>
    <property type="project" value="InterPro"/>
</dbReference>
<feature type="region of interest" description="Disordered" evidence="5">
    <location>
        <begin position="229"/>
        <end position="275"/>
    </location>
</feature>
<accession>A0AB39KYY0</accession>
<feature type="coiled-coil region" evidence="4">
    <location>
        <begin position="297"/>
        <end position="331"/>
    </location>
</feature>
<dbReference type="Pfam" id="PF13558">
    <property type="entry name" value="SbcC_Walker_B"/>
    <property type="match status" value="1"/>
</dbReference>
<organism evidence="7">
    <name type="scientific">Sinomonas puerhi</name>
    <dbReference type="NCBI Taxonomy" id="3238584"/>
    <lineage>
        <taxon>Bacteria</taxon>
        <taxon>Bacillati</taxon>
        <taxon>Actinomycetota</taxon>
        <taxon>Actinomycetes</taxon>
        <taxon>Micrococcales</taxon>
        <taxon>Micrococcaceae</taxon>
        <taxon>Sinomonas</taxon>
    </lineage>
</organism>
<sequence length="1088" mass="114812">MRLHRLEISAFGPFAGNERIDFDALAEHGLFLLNGPTGAGKTSILDAVCFALYGSLPGARQGSKALKSHHAAAEAEPSVLLEFTAQGRRFEVRRSPEWSRPSARSSAGWVIQKASTHVRELSDGEWRPLTSRNDEAGALLGDVLGMAREQFTRVVLLPQGEFASFLRAKASERVDLLEKLFGTQRFAEVEAQLGVLAQSARTAAEIAEQAAVAHVMRLEAEVAAHAGPSAGVRGFSREDSDHPGSDHIGSDHTGSDHMGPGHPASVSVPALDPDAPVEPAHVRAMFAWADEAFGWQHEVAAEERETANKTVAAARAEAEALERALEDTGELELARARKAAWEAGAGEHLERNRRLAGHRAASSLRAALTEADRSSKVLATATVGAFAALEAAAAVGWTPEPRLAAPLGAAGEPGTGPGTGDLWDPGTGRGIQSDEEPLIPAVEEARRAASSASADAAVLAERVSVERELTELEARVGADRALLAAATARATAFAESADALDAELAALEEERARLEPAAAALAVSRFEAESAEAVVTAVQEHGQALRTVNEAEMQYDGLRAAALNARQSWLELRERRLEQTAAELAAHLAEGAPCPVCGSPEHPAPAVGAQNPLLLVDAERAAARESEAAVEDERRARDAVASARARLAGVDARGGATDPDKAVRLLEEKLAGVQRAVEAQARLTLITGRRGGLVQRRDTALAGRDEASALRIRAEESVLRASEEVERRRAEVEVLRAGFATVEARRVDVAARARTLGALADSLIGHRNAEVAKTRAAEILSAALAETEFQDEAAARSALMDAADAARAESQASDYDAEGQRLSGLFGSAAVRRALAAESGGVAPSRDDLARLRASEGEAERRLRDADLAATDASGARKRCLALRERFEDSVPALEKTRARSHALGELARTARGQGDNERRMSLHSYVLAARLEQVATAATERLLAMSDGRFSLEHSDALAARGAASGLGLEVVDGWTGQKRDPSTLSGGESFMASLALALALADVVQHESGGIDIETLFVDEGFGSLDEQALEQVMDAIEGLRAGGRVVGLVSHVPELKQRIPAQIRVSKGRDGSHVESVGLVPAVPA</sequence>
<evidence type="ECO:0000256" key="4">
    <source>
        <dbReference type="SAM" id="Coils"/>
    </source>
</evidence>
<dbReference type="PANTHER" id="PTHR32114:SF2">
    <property type="entry name" value="ABC TRANSPORTER ABCH.3"/>
    <property type="match status" value="1"/>
</dbReference>
<comment type="similarity">
    <text evidence="1">Belongs to the SMC family. SbcC subfamily.</text>
</comment>
<dbReference type="PANTHER" id="PTHR32114">
    <property type="entry name" value="ABC TRANSPORTER ABCH.3"/>
    <property type="match status" value="1"/>
</dbReference>
<dbReference type="GO" id="GO:0016887">
    <property type="term" value="F:ATP hydrolysis activity"/>
    <property type="evidence" value="ECO:0007669"/>
    <property type="project" value="InterPro"/>
</dbReference>
<feature type="domain" description="Rad50/SbcC-type AAA" evidence="6">
    <location>
        <begin position="5"/>
        <end position="183"/>
    </location>
</feature>
<feature type="compositionally biased region" description="Basic and acidic residues" evidence="5">
    <location>
        <begin position="235"/>
        <end position="255"/>
    </location>
</feature>
<dbReference type="KEGG" id="spue:AB5L97_11545"/>